<dbReference type="AlphaFoldDB" id="A0A383V4A9"/>
<accession>A0A383V4A9</accession>
<dbReference type="Proteomes" id="UP000256970">
    <property type="component" value="Unassembled WGS sequence"/>
</dbReference>
<keyword evidence="3" id="KW-1185">Reference proteome</keyword>
<evidence type="ECO:0000256" key="1">
    <source>
        <dbReference type="SAM" id="SignalP"/>
    </source>
</evidence>
<keyword evidence="1" id="KW-0732">Signal</keyword>
<reference evidence="2 3" key="1">
    <citation type="submission" date="2016-10" db="EMBL/GenBank/DDBJ databases">
        <authorList>
            <person name="Cai Z."/>
        </authorList>
    </citation>
    <scope>NUCLEOTIDE SEQUENCE [LARGE SCALE GENOMIC DNA]</scope>
</reference>
<gene>
    <name evidence="2" type="ORF">BQ4739_LOCUS984</name>
</gene>
<dbReference type="EMBL" id="FNXT01000067">
    <property type="protein sequence ID" value="SZX60438.1"/>
    <property type="molecule type" value="Genomic_DNA"/>
</dbReference>
<evidence type="ECO:0000313" key="3">
    <source>
        <dbReference type="Proteomes" id="UP000256970"/>
    </source>
</evidence>
<proteinExistence type="predicted"/>
<feature type="chain" id="PRO_5017012492" evidence="1">
    <location>
        <begin position="22"/>
        <end position="463"/>
    </location>
</feature>
<organism evidence="2 3">
    <name type="scientific">Tetradesmus obliquus</name>
    <name type="common">Green alga</name>
    <name type="synonym">Acutodesmus obliquus</name>
    <dbReference type="NCBI Taxonomy" id="3088"/>
    <lineage>
        <taxon>Eukaryota</taxon>
        <taxon>Viridiplantae</taxon>
        <taxon>Chlorophyta</taxon>
        <taxon>core chlorophytes</taxon>
        <taxon>Chlorophyceae</taxon>
        <taxon>CS clade</taxon>
        <taxon>Sphaeropleales</taxon>
        <taxon>Scenedesmaceae</taxon>
        <taxon>Tetradesmus</taxon>
    </lineage>
</organism>
<evidence type="ECO:0000313" key="2">
    <source>
        <dbReference type="EMBL" id="SZX60438.1"/>
    </source>
</evidence>
<sequence>MIAKMSLLAITCLLLAGFAAAARPLDNDASGRQLLNKIKPGRTPWGLPTACPGGISFGGYKAFMMPQHRLIAGNIQVYNRGKSPFNMRAAGFHLGPTPAFRHLNTLKGGLRCPKQFIPAGGALTCGFVAPATQPFAYNTFMPYVFPVEAQVPCFCPQQLPIVPISSAAATAAATAAANPSAPKFNNAQATAMATSLAQAWSTGPAVKFPAVPRWPAWNGNPAAFANNMCSIWFTNAALANLGPASSSAISNAESFNGNAAAEADVVAQGAISDAKGSANSVAHNGAAAANSNTAAKSLGGPAAANNQASAAGAFGAKATGSGQAVALGGPAISQSGANAVTKCGPAFAGNQAGALSNQAAIAAGVANAGSGCGPATAISGTSAVVVPVGGNFVGPALASDKARAAGSTADAKSNASALNAGVGPAVADSSAVAQGRFESSAAASSQAIANKGPAVARSRAVSG</sequence>
<feature type="signal peptide" evidence="1">
    <location>
        <begin position="1"/>
        <end position="21"/>
    </location>
</feature>
<protein>
    <submittedName>
        <fullName evidence="2">Uncharacterized protein</fullName>
    </submittedName>
</protein>
<name>A0A383V4A9_TETOB</name>